<dbReference type="NCBIfam" id="TIGR00377">
    <property type="entry name" value="ant_ant_sig"/>
    <property type="match status" value="1"/>
</dbReference>
<dbReference type="PANTHER" id="PTHR33495:SF14">
    <property type="entry name" value="ANTI-SIGMA FACTOR ANTAGONIST"/>
    <property type="match status" value="1"/>
</dbReference>
<dbReference type="GO" id="GO:0043856">
    <property type="term" value="F:anti-sigma factor antagonist activity"/>
    <property type="evidence" value="ECO:0007669"/>
    <property type="project" value="InterPro"/>
</dbReference>
<evidence type="ECO:0000256" key="1">
    <source>
        <dbReference type="ARBA" id="ARBA00009013"/>
    </source>
</evidence>
<evidence type="ECO:0000313" key="4">
    <source>
        <dbReference type="EMBL" id="TRU41513.1"/>
    </source>
</evidence>
<dbReference type="PROSITE" id="PS50801">
    <property type="entry name" value="STAS"/>
    <property type="match status" value="1"/>
</dbReference>
<feature type="domain" description="STAS" evidence="3">
    <location>
        <begin position="3"/>
        <end position="114"/>
    </location>
</feature>
<evidence type="ECO:0000313" key="5">
    <source>
        <dbReference type="Proteomes" id="UP000317708"/>
    </source>
</evidence>
<evidence type="ECO:0000256" key="2">
    <source>
        <dbReference type="RuleBase" id="RU003749"/>
    </source>
</evidence>
<dbReference type="Gene3D" id="3.30.750.24">
    <property type="entry name" value="STAS domain"/>
    <property type="match status" value="1"/>
</dbReference>
<dbReference type="InterPro" id="IPR002645">
    <property type="entry name" value="STAS_dom"/>
</dbReference>
<dbReference type="EMBL" id="SFBI01000035">
    <property type="protein sequence ID" value="TRU41513.1"/>
    <property type="molecule type" value="Genomic_DNA"/>
</dbReference>
<dbReference type="PANTHER" id="PTHR33495">
    <property type="entry name" value="ANTI-SIGMA FACTOR ANTAGONIST TM_1081-RELATED-RELATED"/>
    <property type="match status" value="1"/>
</dbReference>
<comment type="similarity">
    <text evidence="1 2">Belongs to the anti-sigma-factor antagonist family.</text>
</comment>
<sequence length="114" mass="12908">MAFATSLSVTNSIATIFLKGDLDASTANDFKLKIEEAAKYEPKLTKLVLHFEELKYMASAGLRMLIFSKQQMGNDVKLYIFKPNEMVWETLTKTGFHHSVQVLEEYDLASIAQL</sequence>
<dbReference type="InterPro" id="IPR003658">
    <property type="entry name" value="Anti-sigma_ant"/>
</dbReference>
<evidence type="ECO:0000259" key="3">
    <source>
        <dbReference type="PROSITE" id="PS50801"/>
    </source>
</evidence>
<reference evidence="4 5" key="1">
    <citation type="submission" date="2019-01" db="EMBL/GenBank/DDBJ databases">
        <title>Coherence of Microcystis species and biogeography revealed through population genomics.</title>
        <authorList>
            <person name="Perez-Carrascal O.M."/>
            <person name="Terrat Y."/>
            <person name="Giani A."/>
            <person name="Fortin N."/>
            <person name="Tromas N."/>
            <person name="Shapiro B.J."/>
        </authorList>
    </citation>
    <scope>NUCLEOTIDE SEQUENCE [LARGE SCALE GENOMIC DNA]</scope>
    <source>
        <strain evidence="4">Ma_MB_S_20031200_S102</strain>
    </source>
</reference>
<dbReference type="Pfam" id="PF01740">
    <property type="entry name" value="STAS"/>
    <property type="match status" value="1"/>
</dbReference>
<proteinExistence type="inferred from homology"/>
<dbReference type="Proteomes" id="UP000317708">
    <property type="component" value="Unassembled WGS sequence"/>
</dbReference>
<dbReference type="AlphaFoldDB" id="A0A552F467"/>
<name>A0A552F467_MICAE</name>
<dbReference type="InterPro" id="IPR036513">
    <property type="entry name" value="STAS_dom_sf"/>
</dbReference>
<dbReference type="SUPFAM" id="SSF52091">
    <property type="entry name" value="SpoIIaa-like"/>
    <property type="match status" value="1"/>
</dbReference>
<comment type="caution">
    <text evidence="4">The sequence shown here is derived from an EMBL/GenBank/DDBJ whole genome shotgun (WGS) entry which is preliminary data.</text>
</comment>
<organism evidence="4 5">
    <name type="scientific">Microcystis aeruginosa Ma_MB_S_20031200_S102</name>
    <dbReference type="NCBI Taxonomy" id="2486254"/>
    <lineage>
        <taxon>Bacteria</taxon>
        <taxon>Bacillati</taxon>
        <taxon>Cyanobacteriota</taxon>
        <taxon>Cyanophyceae</taxon>
        <taxon>Oscillatoriophycideae</taxon>
        <taxon>Chroococcales</taxon>
        <taxon>Microcystaceae</taxon>
        <taxon>Microcystis</taxon>
    </lineage>
</organism>
<accession>A0A552F467</accession>
<gene>
    <name evidence="4" type="ORF">EWV92_03120</name>
</gene>
<protein>
    <recommendedName>
        <fullName evidence="2">Anti-sigma factor antagonist</fullName>
    </recommendedName>
</protein>
<dbReference type="CDD" id="cd07043">
    <property type="entry name" value="STAS_anti-anti-sigma_factors"/>
    <property type="match status" value="1"/>
</dbReference>